<dbReference type="CDD" id="cd23808">
    <property type="entry name" value="UBCc_UBE2W"/>
    <property type="match status" value="1"/>
</dbReference>
<dbReference type="STRING" id="34508.A0A4U5M2X5"/>
<dbReference type="SMART" id="SM00212">
    <property type="entry name" value="UBCc"/>
    <property type="match status" value="1"/>
</dbReference>
<name>A0A4U5M2X5_STECR</name>
<dbReference type="Gene3D" id="3.10.110.10">
    <property type="entry name" value="Ubiquitin Conjugating Enzyme"/>
    <property type="match status" value="1"/>
</dbReference>
<dbReference type="AlphaFoldDB" id="A0A4U5M2X5"/>
<dbReference type="InterPro" id="IPR016135">
    <property type="entry name" value="UBQ-conjugating_enzyme/RWD"/>
</dbReference>
<sequence length="179" mass="20367">MSLQRTTLFKHIVFDSVSFGFSQCLRMASSYRIKAELKNFFENPPDCMVLDAEKTAEDTHTWFINVEAAKGTIYEGEKYVLRVRFSDDYPFKPPEVVFVGDCVPCNPHVYECGHICISTLGDGWSPMLNVQAVCVSIISMLASCKTKQWPVDNSNYSKRMAGKSPDYKHFNGTYWDAKC</sequence>
<evidence type="ECO:0000313" key="3">
    <source>
        <dbReference type="Proteomes" id="UP000298663"/>
    </source>
</evidence>
<gene>
    <name evidence="2" type="ORF">L596_026967</name>
</gene>
<proteinExistence type="predicted"/>
<feature type="domain" description="UBC core" evidence="1">
    <location>
        <begin position="28"/>
        <end position="179"/>
    </location>
</feature>
<dbReference type="SUPFAM" id="SSF54495">
    <property type="entry name" value="UBC-like"/>
    <property type="match status" value="1"/>
</dbReference>
<dbReference type="PROSITE" id="PS50127">
    <property type="entry name" value="UBC_2"/>
    <property type="match status" value="1"/>
</dbReference>
<evidence type="ECO:0000313" key="2">
    <source>
        <dbReference type="EMBL" id="TKR63091.1"/>
    </source>
</evidence>
<dbReference type="InterPro" id="IPR000608">
    <property type="entry name" value="UBC"/>
</dbReference>
<reference evidence="2 3" key="1">
    <citation type="journal article" date="2015" name="Genome Biol.">
        <title>Comparative genomics of Steinernema reveals deeply conserved gene regulatory networks.</title>
        <authorList>
            <person name="Dillman A.R."/>
            <person name="Macchietto M."/>
            <person name="Porter C.F."/>
            <person name="Rogers A."/>
            <person name="Williams B."/>
            <person name="Antoshechkin I."/>
            <person name="Lee M.M."/>
            <person name="Goodwin Z."/>
            <person name="Lu X."/>
            <person name="Lewis E.E."/>
            <person name="Goodrich-Blair H."/>
            <person name="Stock S.P."/>
            <person name="Adams B.J."/>
            <person name="Sternberg P.W."/>
            <person name="Mortazavi A."/>
        </authorList>
    </citation>
    <scope>NUCLEOTIDE SEQUENCE [LARGE SCALE GENOMIC DNA]</scope>
    <source>
        <strain evidence="2 3">ALL</strain>
    </source>
</reference>
<dbReference type="InterPro" id="IPR050113">
    <property type="entry name" value="Ub_conjugating_enzyme"/>
</dbReference>
<dbReference type="GO" id="GO:0032446">
    <property type="term" value="P:protein modification by small protein conjugation"/>
    <property type="evidence" value="ECO:0007669"/>
    <property type="project" value="UniProtKB-ARBA"/>
</dbReference>
<organism evidence="2 3">
    <name type="scientific">Steinernema carpocapsae</name>
    <name type="common">Entomopathogenic nematode</name>
    <dbReference type="NCBI Taxonomy" id="34508"/>
    <lineage>
        <taxon>Eukaryota</taxon>
        <taxon>Metazoa</taxon>
        <taxon>Ecdysozoa</taxon>
        <taxon>Nematoda</taxon>
        <taxon>Chromadorea</taxon>
        <taxon>Rhabditida</taxon>
        <taxon>Tylenchina</taxon>
        <taxon>Panagrolaimomorpha</taxon>
        <taxon>Strongyloidoidea</taxon>
        <taxon>Steinernematidae</taxon>
        <taxon>Steinernema</taxon>
    </lineage>
</organism>
<dbReference type="OrthoDB" id="406833at2759"/>
<accession>A0A4U5M2X5</accession>
<protein>
    <recommendedName>
        <fullName evidence="1">UBC core domain-containing protein</fullName>
    </recommendedName>
</protein>
<dbReference type="Pfam" id="PF00179">
    <property type="entry name" value="UQ_con"/>
    <property type="match status" value="1"/>
</dbReference>
<comment type="caution">
    <text evidence="2">The sequence shown here is derived from an EMBL/GenBank/DDBJ whole genome shotgun (WGS) entry which is preliminary data.</text>
</comment>
<evidence type="ECO:0000259" key="1">
    <source>
        <dbReference type="PROSITE" id="PS50127"/>
    </source>
</evidence>
<dbReference type="PANTHER" id="PTHR24067">
    <property type="entry name" value="UBIQUITIN-CONJUGATING ENZYME E2"/>
    <property type="match status" value="1"/>
</dbReference>
<dbReference type="EMBL" id="AZBU02000010">
    <property type="protein sequence ID" value="TKR63091.1"/>
    <property type="molecule type" value="Genomic_DNA"/>
</dbReference>
<dbReference type="Proteomes" id="UP000298663">
    <property type="component" value="Unassembled WGS sequence"/>
</dbReference>
<keyword evidence="3" id="KW-1185">Reference proteome</keyword>
<reference evidence="2 3" key="2">
    <citation type="journal article" date="2019" name="G3 (Bethesda)">
        <title>Hybrid Assembly of the Genome of the Entomopathogenic Nematode Steinernema carpocapsae Identifies the X-Chromosome.</title>
        <authorList>
            <person name="Serra L."/>
            <person name="Macchietto M."/>
            <person name="Macias-Munoz A."/>
            <person name="McGill C.J."/>
            <person name="Rodriguez I.M."/>
            <person name="Rodriguez B."/>
            <person name="Murad R."/>
            <person name="Mortazavi A."/>
        </authorList>
    </citation>
    <scope>NUCLEOTIDE SEQUENCE [LARGE SCALE GENOMIC DNA]</scope>
    <source>
        <strain evidence="2 3">ALL</strain>
    </source>
</reference>